<keyword evidence="1" id="KW-0732">Signal</keyword>
<dbReference type="EMBL" id="CP116669">
    <property type="protein sequence ID" value="WCH98306.1"/>
    <property type="molecule type" value="Genomic_DNA"/>
</dbReference>
<reference evidence="2 3" key="1">
    <citation type="journal article" date="2020" name="Front. Microbiol.">
        <title>Toward Biorecycling: Isolation of a Soil Bacterium That Grows on a Polyurethane Oligomer and Monomer.</title>
        <authorList>
            <person name="Espinosa M.J.C."/>
            <person name="Blanco A.C."/>
            <person name="Schmidgall T."/>
            <person name="Atanasoff-Kardjalieff A.K."/>
            <person name="Kappelmeyer U."/>
            <person name="Tischler D."/>
            <person name="Pieper D.H."/>
            <person name="Heipieper H.J."/>
            <person name="Eberlein C."/>
        </authorList>
    </citation>
    <scope>NUCLEOTIDE SEQUENCE [LARGE SCALE GENOMIC DNA]</scope>
    <source>
        <strain evidence="2 3">TDA1</strain>
    </source>
</reference>
<evidence type="ECO:0000313" key="2">
    <source>
        <dbReference type="EMBL" id="WCH98306.1"/>
    </source>
</evidence>
<proteinExistence type="predicted"/>
<organism evidence="2 3">
    <name type="scientific">Pseudomonas capeferrum</name>
    <dbReference type="NCBI Taxonomy" id="1495066"/>
    <lineage>
        <taxon>Bacteria</taxon>
        <taxon>Pseudomonadati</taxon>
        <taxon>Pseudomonadota</taxon>
        <taxon>Gammaproteobacteria</taxon>
        <taxon>Pseudomonadales</taxon>
        <taxon>Pseudomonadaceae</taxon>
        <taxon>Pseudomonas</taxon>
    </lineage>
</organism>
<keyword evidence="3" id="KW-1185">Reference proteome</keyword>
<gene>
    <name evidence="2" type="ORF">PMC74_16150</name>
</gene>
<evidence type="ECO:0000256" key="1">
    <source>
        <dbReference type="SAM" id="SignalP"/>
    </source>
</evidence>
<feature type="chain" id="PRO_5045347390" evidence="1">
    <location>
        <begin position="20"/>
        <end position="172"/>
    </location>
</feature>
<dbReference type="Proteomes" id="UP001214301">
    <property type="component" value="Chromosome"/>
</dbReference>
<accession>A0ABY7R3Z6</accession>
<dbReference type="InterPro" id="IPR036909">
    <property type="entry name" value="Cyt_c-like_dom_sf"/>
</dbReference>
<dbReference type="SUPFAM" id="SSF46626">
    <property type="entry name" value="Cytochrome c"/>
    <property type="match status" value="1"/>
</dbReference>
<name>A0ABY7R3Z6_9PSED</name>
<dbReference type="RefSeq" id="WP_033698713.1">
    <property type="nucleotide sequence ID" value="NZ_CAXAPI010000023.1"/>
</dbReference>
<dbReference type="Gene3D" id="1.10.760.10">
    <property type="entry name" value="Cytochrome c-like domain"/>
    <property type="match status" value="1"/>
</dbReference>
<sequence>MKGLTALLLLCLLAPVAQARTLPNPNQRPAQGNEVPPVPIAQAGYSVPVNYQLQCAGCHRDHGEGSAANDTPRMQGFVGNFLRVPGGREFLVRVPGISQSALNDQQIADLLNWLLARDGMAGNSSPEQWPPYSGEEVRRVRQSSMLNLPDVRGGLIDAMRAEGIVIGDGLGR</sequence>
<feature type="signal peptide" evidence="1">
    <location>
        <begin position="1"/>
        <end position="19"/>
    </location>
</feature>
<evidence type="ECO:0000313" key="3">
    <source>
        <dbReference type="Proteomes" id="UP001214301"/>
    </source>
</evidence>
<dbReference type="GeneID" id="301035676"/>
<protein>
    <submittedName>
        <fullName evidence="2">Cytochrome c</fullName>
    </submittedName>
</protein>